<dbReference type="Gene3D" id="1.10.10.60">
    <property type="entry name" value="Homeodomain-like"/>
    <property type="match status" value="2"/>
</dbReference>
<dbReference type="Proteomes" id="UP000260664">
    <property type="component" value="Unassembled WGS sequence"/>
</dbReference>
<evidence type="ECO:0000256" key="1">
    <source>
        <dbReference type="ARBA" id="ARBA00004496"/>
    </source>
</evidence>
<keyword evidence="6" id="KW-0805">Transcription regulation</keyword>
<dbReference type="InterPro" id="IPR018060">
    <property type="entry name" value="HTH_AraC"/>
</dbReference>
<dbReference type="GO" id="GO:0000160">
    <property type="term" value="P:phosphorelay signal transduction system"/>
    <property type="evidence" value="ECO:0007669"/>
    <property type="project" value="UniProtKB-KW"/>
</dbReference>
<dbReference type="Pfam" id="PF00072">
    <property type="entry name" value="Response_reg"/>
    <property type="match status" value="1"/>
</dbReference>
<dbReference type="PANTHER" id="PTHR42713">
    <property type="entry name" value="HISTIDINE KINASE-RELATED"/>
    <property type="match status" value="1"/>
</dbReference>
<evidence type="ECO:0000256" key="6">
    <source>
        <dbReference type="ARBA" id="ARBA00023015"/>
    </source>
</evidence>
<dbReference type="Proteomes" id="UP000261208">
    <property type="component" value="Unassembled WGS sequence"/>
</dbReference>
<dbReference type="EMBL" id="QRQQ01000005">
    <property type="protein sequence ID" value="RHN16397.1"/>
    <property type="molecule type" value="Genomic_DNA"/>
</dbReference>
<evidence type="ECO:0000313" key="18">
    <source>
        <dbReference type="EMBL" id="RHN16397.1"/>
    </source>
</evidence>
<evidence type="ECO:0000259" key="13">
    <source>
        <dbReference type="PROSITE" id="PS50110"/>
    </source>
</evidence>
<dbReference type="GO" id="GO:0005737">
    <property type="term" value="C:cytoplasm"/>
    <property type="evidence" value="ECO:0007669"/>
    <property type="project" value="UniProtKB-SubCell"/>
</dbReference>
<dbReference type="CDD" id="cd17536">
    <property type="entry name" value="REC_YesN-like"/>
    <property type="match status" value="1"/>
</dbReference>
<dbReference type="SMART" id="SM00448">
    <property type="entry name" value="REC"/>
    <property type="match status" value="1"/>
</dbReference>
<dbReference type="InterPro" id="IPR020449">
    <property type="entry name" value="Tscrpt_reg_AraC-type_HTH"/>
</dbReference>
<evidence type="ECO:0000256" key="4">
    <source>
        <dbReference type="ARBA" id="ARBA00022553"/>
    </source>
</evidence>
<comment type="subcellular location">
    <subcellularLocation>
        <location evidence="1">Cytoplasm</location>
    </subcellularLocation>
</comment>
<feature type="domain" description="Response regulatory" evidence="13">
    <location>
        <begin position="5"/>
        <end position="122"/>
    </location>
</feature>
<keyword evidence="20" id="KW-1185">Reference proteome</keyword>
<evidence type="ECO:0000256" key="10">
    <source>
        <dbReference type="PROSITE-ProRule" id="PRU00169"/>
    </source>
</evidence>
<evidence type="ECO:0000259" key="12">
    <source>
        <dbReference type="PROSITE" id="PS01124"/>
    </source>
</evidence>
<dbReference type="PROSITE" id="PS50110">
    <property type="entry name" value="RESPONSE_REGULATORY"/>
    <property type="match status" value="1"/>
</dbReference>
<dbReference type="PRINTS" id="PR00032">
    <property type="entry name" value="HTHARAC"/>
</dbReference>
<dbReference type="InterPro" id="IPR001789">
    <property type="entry name" value="Sig_transdc_resp-reg_receiver"/>
</dbReference>
<dbReference type="Pfam" id="PF17853">
    <property type="entry name" value="GGDEF_2"/>
    <property type="match status" value="1"/>
</dbReference>
<organism evidence="15 21">
    <name type="scientific">Dorea formicigenerans</name>
    <dbReference type="NCBI Taxonomy" id="39486"/>
    <lineage>
        <taxon>Bacteria</taxon>
        <taxon>Bacillati</taxon>
        <taxon>Bacillota</taxon>
        <taxon>Clostridia</taxon>
        <taxon>Lachnospirales</taxon>
        <taxon>Lachnospiraceae</taxon>
        <taxon>Dorea</taxon>
    </lineage>
</organism>
<dbReference type="EMBL" id="QSAJ01000006">
    <property type="protein sequence ID" value="RGW54847.1"/>
    <property type="molecule type" value="Genomic_DNA"/>
</dbReference>
<comment type="function">
    <text evidence="9">May play the central regulatory role in sporulation. It may be an element of the effector pathway responsible for the activation of sporulation genes in response to nutritional stress. Spo0A may act in concert with spo0H (a sigma factor) to control the expression of some genes that are critical to the sporulation process.</text>
</comment>
<accession>A0A3E4M927</accession>
<dbReference type="AlphaFoldDB" id="A0A3E4M927"/>
<dbReference type="InterPro" id="IPR009057">
    <property type="entry name" value="Homeodomain-like_sf"/>
</dbReference>
<keyword evidence="7" id="KW-0238">DNA-binding</keyword>
<keyword evidence="5" id="KW-0902">Two-component regulatory system</keyword>
<evidence type="ECO:0000256" key="11">
    <source>
        <dbReference type="SAM" id="Coils"/>
    </source>
</evidence>
<evidence type="ECO:0000313" key="15">
    <source>
        <dbReference type="EMBL" id="RGK46328.1"/>
    </source>
</evidence>
<evidence type="ECO:0000313" key="16">
    <source>
        <dbReference type="EMBL" id="RGO49220.1"/>
    </source>
</evidence>
<evidence type="ECO:0000313" key="19">
    <source>
        <dbReference type="Proteomes" id="UP000260664"/>
    </source>
</evidence>
<evidence type="ECO:0000256" key="3">
    <source>
        <dbReference type="ARBA" id="ARBA00022490"/>
    </source>
</evidence>
<dbReference type="GO" id="GO:0003700">
    <property type="term" value="F:DNA-binding transcription factor activity"/>
    <property type="evidence" value="ECO:0007669"/>
    <property type="project" value="InterPro"/>
</dbReference>
<keyword evidence="8" id="KW-0804">Transcription</keyword>
<gene>
    <name evidence="17" type="ORF">DWV67_03735</name>
    <name evidence="18" type="ORF">DWZ24_08010</name>
    <name evidence="16" type="ORF">DXB12_10855</name>
    <name evidence="15" type="ORF">DXD10_11840</name>
    <name evidence="14" type="ORF">DXD84_09280</name>
</gene>
<dbReference type="InterPro" id="IPR011006">
    <property type="entry name" value="CheY-like_superfamily"/>
</dbReference>
<comment type="caution">
    <text evidence="15">The sequence shown here is derived from an EMBL/GenBank/DDBJ whole genome shotgun (WGS) entry which is preliminary data.</text>
</comment>
<dbReference type="GO" id="GO:0043565">
    <property type="term" value="F:sequence-specific DNA binding"/>
    <property type="evidence" value="ECO:0007669"/>
    <property type="project" value="InterPro"/>
</dbReference>
<dbReference type="EMBL" id="QSVQ01000013">
    <property type="protein sequence ID" value="RGO49220.1"/>
    <property type="molecule type" value="Genomic_DNA"/>
</dbReference>
<dbReference type="Gene3D" id="3.40.50.2300">
    <property type="match status" value="1"/>
</dbReference>
<evidence type="ECO:0000313" key="20">
    <source>
        <dbReference type="Proteomes" id="UP000261055"/>
    </source>
</evidence>
<protein>
    <recommendedName>
        <fullName evidence="2">Stage 0 sporulation protein A homolog</fullName>
    </recommendedName>
</protein>
<proteinExistence type="predicted"/>
<dbReference type="EMBL" id="QSOI01000010">
    <property type="protein sequence ID" value="RGI83800.1"/>
    <property type="molecule type" value="Genomic_DNA"/>
</dbReference>
<keyword evidence="4 10" id="KW-0597">Phosphoprotein</keyword>
<keyword evidence="3" id="KW-0963">Cytoplasm</keyword>
<name>A0A3E4M927_9FIRM</name>
<dbReference type="PROSITE" id="PS01124">
    <property type="entry name" value="HTH_ARAC_FAMILY_2"/>
    <property type="match status" value="1"/>
</dbReference>
<evidence type="ECO:0000256" key="9">
    <source>
        <dbReference type="ARBA" id="ARBA00024867"/>
    </source>
</evidence>
<feature type="modified residue" description="4-aspartylphosphate" evidence="10">
    <location>
        <position position="57"/>
    </location>
</feature>
<dbReference type="Proteomes" id="UP000261055">
    <property type="component" value="Unassembled WGS sequence"/>
</dbReference>
<dbReference type="SUPFAM" id="SSF52172">
    <property type="entry name" value="CheY-like"/>
    <property type="match status" value="1"/>
</dbReference>
<dbReference type="InterPro" id="IPR041522">
    <property type="entry name" value="CdaR_GGDEF"/>
</dbReference>
<feature type="coiled-coil region" evidence="11">
    <location>
        <begin position="111"/>
        <end position="138"/>
    </location>
</feature>
<evidence type="ECO:0000256" key="8">
    <source>
        <dbReference type="ARBA" id="ARBA00023163"/>
    </source>
</evidence>
<sequence>MERYKVILVDDEEEVIDVMEAKIRWNELGFEVVGSATNGVKALELIEKLQPDVVLTDIKMPYMDGLELARRVRADYPNIYIMLCTGFDEFEYAKEAVHLEIKEYMLKPINAVELSECLTRLKDTLDKEREEKLNVKKLEDYFQEALPALKSNFLISLIEGRVSEEDYKRFLTAYQVDMKGPLFCCVVFHTSANHVPEGMDSLLLSMSVDREIKQRLTEKWKCQEFIYLGNTVLVLEVDTEENLVQITDECDRFCRWAYRIMGAVVTAGVGTTCESLYDISTSYEGAREAVSYRVLYGTKRAINIGEIVPKESKIQTQQEEARMQELFRAIHVGDEEEIEKAARKEIEKLHKNAKTIGQYNLATMEIVSGYFKFCSNNSLDFNEMSGNVPNLYQKVSQMDESALTSWIIGMSLKISEQLKNARNSTSRRLVTEAQNIVRERYMESEITLDDVCSALGVSNSYFSSIFKKEMGKSFISYLTDYRMDIAAEMILNTTEKSYTIAEKVGYLDANYFSYVFKKKFGMSPSKYRNEHLKK</sequence>
<dbReference type="PANTHER" id="PTHR42713:SF3">
    <property type="entry name" value="TRANSCRIPTIONAL REGULATORY PROTEIN HPTR"/>
    <property type="match status" value="1"/>
</dbReference>
<evidence type="ECO:0000313" key="17">
    <source>
        <dbReference type="EMBL" id="RGW54847.1"/>
    </source>
</evidence>
<dbReference type="Pfam" id="PF12833">
    <property type="entry name" value="HTH_18"/>
    <property type="match status" value="1"/>
</dbReference>
<dbReference type="Proteomes" id="UP000266376">
    <property type="component" value="Unassembled WGS sequence"/>
</dbReference>
<dbReference type="RefSeq" id="WP_117495242.1">
    <property type="nucleotide sequence ID" value="NZ_JAAIOF010000001.1"/>
</dbReference>
<evidence type="ECO:0000313" key="21">
    <source>
        <dbReference type="Proteomes" id="UP000261208"/>
    </source>
</evidence>
<dbReference type="InterPro" id="IPR051552">
    <property type="entry name" value="HptR"/>
</dbReference>
<evidence type="ECO:0000313" key="14">
    <source>
        <dbReference type="EMBL" id="RGI83800.1"/>
    </source>
</evidence>
<dbReference type="SMART" id="SM00342">
    <property type="entry name" value="HTH_ARAC"/>
    <property type="match status" value="1"/>
</dbReference>
<feature type="domain" description="HTH araC/xylS-type" evidence="12">
    <location>
        <begin position="431"/>
        <end position="530"/>
    </location>
</feature>
<dbReference type="Proteomes" id="UP000285652">
    <property type="component" value="Unassembled WGS sequence"/>
</dbReference>
<evidence type="ECO:0000256" key="2">
    <source>
        <dbReference type="ARBA" id="ARBA00018672"/>
    </source>
</evidence>
<evidence type="ECO:0000256" key="5">
    <source>
        <dbReference type="ARBA" id="ARBA00023012"/>
    </source>
</evidence>
<evidence type="ECO:0000313" key="22">
    <source>
        <dbReference type="Proteomes" id="UP000266376"/>
    </source>
</evidence>
<keyword evidence="11" id="KW-0175">Coiled coil</keyword>
<evidence type="ECO:0000313" key="23">
    <source>
        <dbReference type="Proteomes" id="UP000285652"/>
    </source>
</evidence>
<dbReference type="EMBL" id="QSQQ01000016">
    <property type="protein sequence ID" value="RGK46328.1"/>
    <property type="molecule type" value="Genomic_DNA"/>
</dbReference>
<evidence type="ECO:0000256" key="7">
    <source>
        <dbReference type="ARBA" id="ARBA00023125"/>
    </source>
</evidence>
<dbReference type="SUPFAM" id="SSF46689">
    <property type="entry name" value="Homeodomain-like"/>
    <property type="match status" value="2"/>
</dbReference>
<reference evidence="19 20" key="1">
    <citation type="submission" date="2018-08" db="EMBL/GenBank/DDBJ databases">
        <title>A genome reference for cultivated species of the human gut microbiota.</title>
        <authorList>
            <person name="Zou Y."/>
            <person name="Xue W."/>
            <person name="Luo G."/>
        </authorList>
    </citation>
    <scope>NUCLEOTIDE SEQUENCE [LARGE SCALE GENOMIC DNA]</scope>
    <source>
        <strain evidence="17 22">AF12-11</strain>
        <strain evidence="18 23">AF31-13BH</strain>
        <strain evidence="16 20">OM02-12</strain>
        <strain evidence="15 21">TF11-11</strain>
        <strain evidence="14 19">TM09-19AC</strain>
    </source>
</reference>